<feature type="compositionally biased region" description="Basic and acidic residues" evidence="1">
    <location>
        <begin position="86"/>
        <end position="105"/>
    </location>
</feature>
<proteinExistence type="predicted"/>
<evidence type="ECO:0000256" key="1">
    <source>
        <dbReference type="SAM" id="MobiDB-lite"/>
    </source>
</evidence>
<gene>
    <name evidence="2" type="ORF">CEXT_547471</name>
</gene>
<evidence type="ECO:0000313" key="3">
    <source>
        <dbReference type="Proteomes" id="UP001054945"/>
    </source>
</evidence>
<keyword evidence="3" id="KW-1185">Reference proteome</keyword>
<sequence>MSRLINSYHCLPLDAEQSCSKIAVLRNILAPEETPTKLLLFASSYLFRYQKRSESLLALHTPLSAFRGKDRISLEEPGCYPNFLESTKDHLNPEEFRKSEMSEPE</sequence>
<feature type="region of interest" description="Disordered" evidence="1">
    <location>
        <begin position="84"/>
        <end position="105"/>
    </location>
</feature>
<name>A0AAV4UG24_CAEEX</name>
<protein>
    <submittedName>
        <fullName evidence="2">Uncharacterized protein</fullName>
    </submittedName>
</protein>
<comment type="caution">
    <text evidence="2">The sequence shown here is derived from an EMBL/GenBank/DDBJ whole genome shotgun (WGS) entry which is preliminary data.</text>
</comment>
<accession>A0AAV4UG24</accession>
<evidence type="ECO:0000313" key="2">
    <source>
        <dbReference type="EMBL" id="GIY56716.1"/>
    </source>
</evidence>
<dbReference type="EMBL" id="BPLR01012801">
    <property type="protein sequence ID" value="GIY56716.1"/>
    <property type="molecule type" value="Genomic_DNA"/>
</dbReference>
<reference evidence="2 3" key="1">
    <citation type="submission" date="2021-06" db="EMBL/GenBank/DDBJ databases">
        <title>Caerostris extrusa draft genome.</title>
        <authorList>
            <person name="Kono N."/>
            <person name="Arakawa K."/>
        </authorList>
    </citation>
    <scope>NUCLEOTIDE SEQUENCE [LARGE SCALE GENOMIC DNA]</scope>
</reference>
<organism evidence="2 3">
    <name type="scientific">Caerostris extrusa</name>
    <name type="common">Bark spider</name>
    <name type="synonym">Caerostris bankana</name>
    <dbReference type="NCBI Taxonomy" id="172846"/>
    <lineage>
        <taxon>Eukaryota</taxon>
        <taxon>Metazoa</taxon>
        <taxon>Ecdysozoa</taxon>
        <taxon>Arthropoda</taxon>
        <taxon>Chelicerata</taxon>
        <taxon>Arachnida</taxon>
        <taxon>Araneae</taxon>
        <taxon>Araneomorphae</taxon>
        <taxon>Entelegynae</taxon>
        <taxon>Araneoidea</taxon>
        <taxon>Araneidae</taxon>
        <taxon>Caerostris</taxon>
    </lineage>
</organism>
<dbReference type="Proteomes" id="UP001054945">
    <property type="component" value="Unassembled WGS sequence"/>
</dbReference>
<dbReference type="AlphaFoldDB" id="A0AAV4UG24"/>